<keyword evidence="1" id="KW-0812">Transmembrane</keyword>
<evidence type="ECO:0000259" key="2">
    <source>
        <dbReference type="Pfam" id="PF15055"/>
    </source>
</evidence>
<dbReference type="Proteomes" id="UP000030752">
    <property type="component" value="Unassembled WGS sequence"/>
</dbReference>
<dbReference type="OrthoDB" id="6604875at2759"/>
<proteinExistence type="predicted"/>
<name>W2S0I8_CYPE1</name>
<gene>
    <name evidence="3" type="ORF">HMPREF1541_03489</name>
</gene>
<dbReference type="GeneID" id="19970828"/>
<dbReference type="InterPro" id="IPR028036">
    <property type="entry name" value="DMAC1-like_dom"/>
</dbReference>
<dbReference type="AlphaFoldDB" id="W2S0I8"/>
<dbReference type="InParanoid" id="W2S0I8"/>
<reference evidence="3 4" key="1">
    <citation type="submission" date="2013-03" db="EMBL/GenBank/DDBJ databases">
        <title>The Genome Sequence of Phialophora europaea CBS 101466.</title>
        <authorList>
            <consortium name="The Broad Institute Genomics Platform"/>
            <person name="Cuomo C."/>
            <person name="de Hoog S."/>
            <person name="Gorbushina A."/>
            <person name="Walker B."/>
            <person name="Young S.K."/>
            <person name="Zeng Q."/>
            <person name="Gargeya S."/>
            <person name="Fitzgerald M."/>
            <person name="Haas B."/>
            <person name="Abouelleil A."/>
            <person name="Allen A.W."/>
            <person name="Alvarado L."/>
            <person name="Arachchi H.M."/>
            <person name="Berlin A.M."/>
            <person name="Chapman S.B."/>
            <person name="Gainer-Dewar J."/>
            <person name="Goldberg J."/>
            <person name="Griggs A."/>
            <person name="Gujja S."/>
            <person name="Hansen M."/>
            <person name="Howarth C."/>
            <person name="Imamovic A."/>
            <person name="Ireland A."/>
            <person name="Larimer J."/>
            <person name="McCowan C."/>
            <person name="Murphy C."/>
            <person name="Pearson M."/>
            <person name="Poon T.W."/>
            <person name="Priest M."/>
            <person name="Roberts A."/>
            <person name="Saif S."/>
            <person name="Shea T."/>
            <person name="Sisk P."/>
            <person name="Sykes S."/>
            <person name="Wortman J."/>
            <person name="Nusbaum C."/>
            <person name="Birren B."/>
        </authorList>
    </citation>
    <scope>NUCLEOTIDE SEQUENCE [LARGE SCALE GENOMIC DNA]</scope>
    <source>
        <strain evidence="3 4">CBS 101466</strain>
    </source>
</reference>
<sequence>MGLRDLMPWNKAQYSPTGVDLDEDCMSCRVIGSTALASLGFYTYYSGMRQLREQRRVIEMSKSRYKYNSRQLGIVSISATLIGLGWYRMVN</sequence>
<feature type="transmembrane region" description="Helical" evidence="1">
    <location>
        <begin position="69"/>
        <end position="87"/>
    </location>
</feature>
<protein>
    <recommendedName>
        <fullName evidence="2">Distal membrane-arm assembly complex protein 1-like domain-containing protein</fullName>
    </recommendedName>
</protein>
<dbReference type="PANTHER" id="PTHR28048">
    <property type="entry name" value="ACR195WP"/>
    <property type="match status" value="1"/>
</dbReference>
<organism evidence="3 4">
    <name type="scientific">Cyphellophora europaea (strain CBS 101466)</name>
    <name type="common">Phialophora europaea</name>
    <dbReference type="NCBI Taxonomy" id="1220924"/>
    <lineage>
        <taxon>Eukaryota</taxon>
        <taxon>Fungi</taxon>
        <taxon>Dikarya</taxon>
        <taxon>Ascomycota</taxon>
        <taxon>Pezizomycotina</taxon>
        <taxon>Eurotiomycetes</taxon>
        <taxon>Chaetothyriomycetidae</taxon>
        <taxon>Chaetothyriales</taxon>
        <taxon>Cyphellophoraceae</taxon>
        <taxon>Cyphellophora</taxon>
    </lineage>
</organism>
<evidence type="ECO:0000313" key="4">
    <source>
        <dbReference type="Proteomes" id="UP000030752"/>
    </source>
</evidence>
<evidence type="ECO:0000313" key="3">
    <source>
        <dbReference type="EMBL" id="ETN41553.1"/>
    </source>
</evidence>
<dbReference type="eggNOG" id="ENOG502SWTT">
    <property type="taxonomic scope" value="Eukaryota"/>
</dbReference>
<dbReference type="InterPro" id="IPR053092">
    <property type="entry name" value="Mitochondrial_unc_protein"/>
</dbReference>
<keyword evidence="4" id="KW-1185">Reference proteome</keyword>
<dbReference type="RefSeq" id="XP_008716062.1">
    <property type="nucleotide sequence ID" value="XM_008717840.1"/>
</dbReference>
<evidence type="ECO:0000256" key="1">
    <source>
        <dbReference type="SAM" id="Phobius"/>
    </source>
</evidence>
<keyword evidence="1" id="KW-0472">Membrane</keyword>
<dbReference type="VEuPathDB" id="FungiDB:HMPREF1541_03489"/>
<dbReference type="HOGENOM" id="CLU_159478_1_0_1"/>
<feature type="transmembrane region" description="Helical" evidence="1">
    <location>
        <begin position="30"/>
        <end position="48"/>
    </location>
</feature>
<accession>W2S0I8</accession>
<dbReference type="EMBL" id="KB822719">
    <property type="protein sequence ID" value="ETN41553.1"/>
    <property type="molecule type" value="Genomic_DNA"/>
</dbReference>
<dbReference type="Pfam" id="PF15055">
    <property type="entry name" value="DMAC1_Dmo2"/>
    <property type="match status" value="1"/>
</dbReference>
<keyword evidence="1" id="KW-1133">Transmembrane helix</keyword>
<dbReference type="PANTHER" id="PTHR28048:SF1">
    <property type="entry name" value="ACR195WP"/>
    <property type="match status" value="1"/>
</dbReference>
<feature type="domain" description="Distal membrane-arm assembly complex protein 1-like" evidence="2">
    <location>
        <begin position="24"/>
        <end position="57"/>
    </location>
</feature>